<keyword evidence="3" id="KW-0687">Ribonucleoprotein</keyword>
<dbReference type="AlphaFoldDB" id="A0A3B0ZAW1"/>
<dbReference type="SUPFAM" id="SSF46561">
    <property type="entry name" value="Ribosomal protein L29 (L29p)"/>
    <property type="match status" value="1"/>
</dbReference>
<dbReference type="InterPro" id="IPR001854">
    <property type="entry name" value="Ribosomal_uL29"/>
</dbReference>
<dbReference type="GO" id="GO:0006412">
    <property type="term" value="P:translation"/>
    <property type="evidence" value="ECO:0007669"/>
    <property type="project" value="InterPro"/>
</dbReference>
<evidence type="ECO:0000256" key="2">
    <source>
        <dbReference type="ARBA" id="ARBA00022980"/>
    </source>
</evidence>
<keyword evidence="6" id="KW-0175">Coiled coil</keyword>
<dbReference type="InterPro" id="IPR050063">
    <property type="entry name" value="Ribosomal_protein_uL29"/>
</dbReference>
<sequence length="64" mass="7310">MNASELREKSVDELNVELQNLLREQFNLRMQKGTGELAKPSLVADVRKNIARVKTVLNQKTQES</sequence>
<organism evidence="7">
    <name type="scientific">hydrothermal vent metagenome</name>
    <dbReference type="NCBI Taxonomy" id="652676"/>
    <lineage>
        <taxon>unclassified sequences</taxon>
        <taxon>metagenomes</taxon>
        <taxon>ecological metagenomes</taxon>
    </lineage>
</organism>
<gene>
    <name evidence="7" type="ORF">MNBD_GAMMA18-1779</name>
</gene>
<evidence type="ECO:0000256" key="4">
    <source>
        <dbReference type="ARBA" id="ARBA00035204"/>
    </source>
</evidence>
<name>A0A3B0ZAW1_9ZZZZ</name>
<evidence type="ECO:0000256" key="6">
    <source>
        <dbReference type="SAM" id="Coils"/>
    </source>
</evidence>
<dbReference type="HAMAP" id="MF_00374">
    <property type="entry name" value="Ribosomal_uL29"/>
    <property type="match status" value="1"/>
</dbReference>
<dbReference type="NCBIfam" id="TIGR00012">
    <property type="entry name" value="L29"/>
    <property type="match status" value="1"/>
</dbReference>
<feature type="coiled-coil region" evidence="6">
    <location>
        <begin position="4"/>
        <end position="31"/>
    </location>
</feature>
<dbReference type="GO" id="GO:0022625">
    <property type="term" value="C:cytosolic large ribosomal subunit"/>
    <property type="evidence" value="ECO:0007669"/>
    <property type="project" value="TreeGrafter"/>
</dbReference>
<dbReference type="Gene3D" id="1.10.287.310">
    <property type="match status" value="1"/>
</dbReference>
<dbReference type="PROSITE" id="PS00579">
    <property type="entry name" value="RIBOSOMAL_L29"/>
    <property type="match status" value="1"/>
</dbReference>
<dbReference type="InterPro" id="IPR036049">
    <property type="entry name" value="Ribosomal_uL29_sf"/>
</dbReference>
<dbReference type="FunFam" id="1.10.287.310:FF:000001">
    <property type="entry name" value="50S ribosomal protein L29"/>
    <property type="match status" value="1"/>
</dbReference>
<evidence type="ECO:0000313" key="7">
    <source>
        <dbReference type="EMBL" id="VAW86120.1"/>
    </source>
</evidence>
<protein>
    <recommendedName>
        <fullName evidence="4">Large ribosomal subunit protein uL29</fullName>
    </recommendedName>
    <alternativeName>
        <fullName evidence="5">50S ribosomal protein L29</fullName>
    </alternativeName>
</protein>
<comment type="similarity">
    <text evidence="1">Belongs to the universal ribosomal protein uL29 family.</text>
</comment>
<accession>A0A3B0ZAW1</accession>
<dbReference type="EMBL" id="UOFP01000124">
    <property type="protein sequence ID" value="VAW86120.1"/>
    <property type="molecule type" value="Genomic_DNA"/>
</dbReference>
<dbReference type="PANTHER" id="PTHR10916">
    <property type="entry name" value="60S RIBOSOMAL PROTEIN L35/50S RIBOSOMAL PROTEIN L29"/>
    <property type="match status" value="1"/>
</dbReference>
<reference evidence="7" key="1">
    <citation type="submission" date="2018-06" db="EMBL/GenBank/DDBJ databases">
        <authorList>
            <person name="Zhirakovskaya E."/>
        </authorList>
    </citation>
    <scope>NUCLEOTIDE SEQUENCE</scope>
</reference>
<dbReference type="PANTHER" id="PTHR10916:SF0">
    <property type="entry name" value="LARGE RIBOSOMAL SUBUNIT PROTEIN UL29C"/>
    <property type="match status" value="1"/>
</dbReference>
<dbReference type="InterPro" id="IPR018254">
    <property type="entry name" value="Ribosomal_uL29_CS"/>
</dbReference>
<dbReference type="Pfam" id="PF00831">
    <property type="entry name" value="Ribosomal_L29"/>
    <property type="match status" value="1"/>
</dbReference>
<dbReference type="CDD" id="cd00427">
    <property type="entry name" value="Ribosomal_L29_HIP"/>
    <property type="match status" value="1"/>
</dbReference>
<evidence type="ECO:0000256" key="5">
    <source>
        <dbReference type="ARBA" id="ARBA00035476"/>
    </source>
</evidence>
<evidence type="ECO:0000256" key="1">
    <source>
        <dbReference type="ARBA" id="ARBA00009254"/>
    </source>
</evidence>
<proteinExistence type="inferred from homology"/>
<keyword evidence="2 7" id="KW-0689">Ribosomal protein</keyword>
<dbReference type="GO" id="GO:0003735">
    <property type="term" value="F:structural constituent of ribosome"/>
    <property type="evidence" value="ECO:0007669"/>
    <property type="project" value="InterPro"/>
</dbReference>
<evidence type="ECO:0000256" key="3">
    <source>
        <dbReference type="ARBA" id="ARBA00023274"/>
    </source>
</evidence>